<sequence>MAEETPILTRSSTIGPLDEDERRILAGFRSLRGFRGTPAPTSSPALAGQPSTTSDATVVLDGTTVRLGPGATAAVLELLGRLASGAAVTVSEQDRWLNTSQAARLAGVSNTYLRQLTDRGEIPVTYRGTHRRIHPDDVLAWVQQRGSGGAGTPGTAEAAEYDGQDSQP</sequence>
<dbReference type="RefSeq" id="WP_344228198.1">
    <property type="nucleotide sequence ID" value="NZ_BAAALH010000002.1"/>
</dbReference>
<dbReference type="Gene3D" id="1.10.10.10">
    <property type="entry name" value="Winged helix-like DNA-binding domain superfamily/Winged helix DNA-binding domain"/>
    <property type="match status" value="1"/>
</dbReference>
<feature type="domain" description="Helix-turn-helix" evidence="2">
    <location>
        <begin position="96"/>
        <end position="145"/>
    </location>
</feature>
<dbReference type="Pfam" id="PF12728">
    <property type="entry name" value="HTH_17"/>
    <property type="match status" value="1"/>
</dbReference>
<dbReference type="NCBIfam" id="TIGR01764">
    <property type="entry name" value="excise"/>
    <property type="match status" value="1"/>
</dbReference>
<evidence type="ECO:0000313" key="4">
    <source>
        <dbReference type="Proteomes" id="UP001595965"/>
    </source>
</evidence>
<dbReference type="EMBL" id="JBHSEN010000001">
    <property type="protein sequence ID" value="MFC4429546.1"/>
    <property type="molecule type" value="Genomic_DNA"/>
</dbReference>
<comment type="caution">
    <text evidence="3">The sequence shown here is derived from an EMBL/GenBank/DDBJ whole genome shotgun (WGS) entry which is preliminary data.</text>
</comment>
<protein>
    <submittedName>
        <fullName evidence="3">Helix-turn-helix domain-containing protein</fullName>
    </submittedName>
</protein>
<dbReference type="InterPro" id="IPR010093">
    <property type="entry name" value="SinI_DNA-bd"/>
</dbReference>
<dbReference type="Proteomes" id="UP001595965">
    <property type="component" value="Unassembled WGS sequence"/>
</dbReference>
<accession>A0ABV8XX30</accession>
<dbReference type="InterPro" id="IPR041657">
    <property type="entry name" value="HTH_17"/>
</dbReference>
<evidence type="ECO:0000313" key="3">
    <source>
        <dbReference type="EMBL" id="MFC4429546.1"/>
    </source>
</evidence>
<keyword evidence="4" id="KW-1185">Reference proteome</keyword>
<feature type="region of interest" description="Disordered" evidence="1">
    <location>
        <begin position="144"/>
        <end position="168"/>
    </location>
</feature>
<feature type="compositionally biased region" description="Acidic residues" evidence="1">
    <location>
        <begin position="159"/>
        <end position="168"/>
    </location>
</feature>
<evidence type="ECO:0000256" key="1">
    <source>
        <dbReference type="SAM" id="MobiDB-lite"/>
    </source>
</evidence>
<dbReference type="SUPFAM" id="SSF46955">
    <property type="entry name" value="Putative DNA-binding domain"/>
    <property type="match status" value="1"/>
</dbReference>
<proteinExistence type="predicted"/>
<dbReference type="InterPro" id="IPR036388">
    <property type="entry name" value="WH-like_DNA-bd_sf"/>
</dbReference>
<reference evidence="4" key="1">
    <citation type="journal article" date="2019" name="Int. J. Syst. Evol. Microbiol.">
        <title>The Global Catalogue of Microorganisms (GCM) 10K type strain sequencing project: providing services to taxonomists for standard genome sequencing and annotation.</title>
        <authorList>
            <consortium name="The Broad Institute Genomics Platform"/>
            <consortium name="The Broad Institute Genome Sequencing Center for Infectious Disease"/>
            <person name="Wu L."/>
            <person name="Ma J."/>
        </authorList>
    </citation>
    <scope>NUCLEOTIDE SEQUENCE [LARGE SCALE GENOMIC DNA]</scope>
    <source>
        <strain evidence="4">CGMCC 1.12125</strain>
    </source>
</reference>
<gene>
    <name evidence="3" type="ORF">ACFO0K_07615</name>
</gene>
<dbReference type="InterPro" id="IPR009061">
    <property type="entry name" value="DNA-bd_dom_put_sf"/>
</dbReference>
<name>A0ABV8XX30_9MICC</name>
<organism evidence="3 4">
    <name type="scientific">Citricoccus alkalitolerans</name>
    <dbReference type="NCBI Taxonomy" id="246603"/>
    <lineage>
        <taxon>Bacteria</taxon>
        <taxon>Bacillati</taxon>
        <taxon>Actinomycetota</taxon>
        <taxon>Actinomycetes</taxon>
        <taxon>Micrococcales</taxon>
        <taxon>Micrococcaceae</taxon>
        <taxon>Citricoccus</taxon>
    </lineage>
</organism>
<evidence type="ECO:0000259" key="2">
    <source>
        <dbReference type="Pfam" id="PF12728"/>
    </source>
</evidence>